<feature type="transmembrane region" description="Helical" evidence="2">
    <location>
        <begin position="6"/>
        <end position="25"/>
    </location>
</feature>
<gene>
    <name evidence="3" type="ORF">FAB82_13010</name>
</gene>
<evidence type="ECO:0000313" key="4">
    <source>
        <dbReference type="Proteomes" id="UP000308760"/>
    </source>
</evidence>
<feature type="region of interest" description="Disordered" evidence="1">
    <location>
        <begin position="181"/>
        <end position="204"/>
    </location>
</feature>
<organism evidence="3 4">
    <name type="scientific">Glycomyces buryatensis</name>
    <dbReference type="NCBI Taxonomy" id="2570927"/>
    <lineage>
        <taxon>Bacteria</taxon>
        <taxon>Bacillati</taxon>
        <taxon>Actinomycetota</taxon>
        <taxon>Actinomycetes</taxon>
        <taxon>Glycomycetales</taxon>
        <taxon>Glycomycetaceae</taxon>
        <taxon>Glycomyces</taxon>
    </lineage>
</organism>
<dbReference type="AlphaFoldDB" id="A0A4S8QK92"/>
<evidence type="ECO:0008006" key="5">
    <source>
        <dbReference type="Google" id="ProtNLM"/>
    </source>
</evidence>
<keyword evidence="2" id="KW-1133">Transmembrane helix</keyword>
<dbReference type="EMBL" id="STGY01000051">
    <property type="protein sequence ID" value="THV41164.1"/>
    <property type="molecule type" value="Genomic_DNA"/>
</dbReference>
<evidence type="ECO:0000256" key="2">
    <source>
        <dbReference type="SAM" id="Phobius"/>
    </source>
</evidence>
<dbReference type="RefSeq" id="WP_136534964.1">
    <property type="nucleotide sequence ID" value="NZ_STGY01000051.1"/>
</dbReference>
<proteinExistence type="predicted"/>
<keyword evidence="4" id="KW-1185">Reference proteome</keyword>
<sequence>MITGIVTSAVVVALLTGIVNISLAWRKSRSEERDRIRTVFAEAFAAYTEYREYPYAIRRRNADSPGEERIRISEKVRETQERLSYYLAWAWTESTAVGEAYSDLVSATRRIAGGAMREAWQAPPITEDREMNIPAALVDLAALARYEESFMAAVHMHLLTFTPWPVRVLRALRSRRHSLKALSSSQRPVPQENSLSTGEAPAAG</sequence>
<evidence type="ECO:0000313" key="3">
    <source>
        <dbReference type="EMBL" id="THV41164.1"/>
    </source>
</evidence>
<keyword evidence="2" id="KW-0812">Transmembrane</keyword>
<keyword evidence="2" id="KW-0472">Membrane</keyword>
<dbReference type="Proteomes" id="UP000308760">
    <property type="component" value="Unassembled WGS sequence"/>
</dbReference>
<evidence type="ECO:0000256" key="1">
    <source>
        <dbReference type="SAM" id="MobiDB-lite"/>
    </source>
</evidence>
<dbReference type="OrthoDB" id="4965381at2"/>
<feature type="compositionally biased region" description="Polar residues" evidence="1">
    <location>
        <begin position="181"/>
        <end position="197"/>
    </location>
</feature>
<accession>A0A4S8QK92</accession>
<protein>
    <recommendedName>
        <fullName evidence="5">DUF4760 domain-containing protein</fullName>
    </recommendedName>
</protein>
<reference evidence="4" key="1">
    <citation type="submission" date="2019-04" db="EMBL/GenBank/DDBJ databases">
        <title>Nocardioides xinjiangensis sp. nov.</title>
        <authorList>
            <person name="Liu S."/>
        </authorList>
    </citation>
    <scope>NUCLEOTIDE SEQUENCE [LARGE SCALE GENOMIC DNA]</scope>
    <source>
        <strain evidence="4">18</strain>
    </source>
</reference>
<name>A0A4S8QK92_9ACTN</name>
<comment type="caution">
    <text evidence="3">The sequence shown here is derived from an EMBL/GenBank/DDBJ whole genome shotgun (WGS) entry which is preliminary data.</text>
</comment>
<reference evidence="3 4" key="2">
    <citation type="submission" date="2019-05" db="EMBL/GenBank/DDBJ databases">
        <title>Glycomyces buryatensis sp. nov.</title>
        <authorList>
            <person name="Nikitina E."/>
        </authorList>
    </citation>
    <scope>NUCLEOTIDE SEQUENCE [LARGE SCALE GENOMIC DNA]</scope>
    <source>
        <strain evidence="3 4">18</strain>
    </source>
</reference>